<accession>A0ABN9TZG6</accession>
<gene>
    <name evidence="2" type="ORF">PCOR1329_LOCUS43833</name>
</gene>
<reference evidence="2" key="1">
    <citation type="submission" date="2023-10" db="EMBL/GenBank/DDBJ databases">
        <authorList>
            <person name="Chen Y."/>
            <person name="Shah S."/>
            <person name="Dougan E. K."/>
            <person name="Thang M."/>
            <person name="Chan C."/>
        </authorList>
    </citation>
    <scope>NUCLEOTIDE SEQUENCE [LARGE SCALE GENOMIC DNA]</scope>
</reference>
<dbReference type="EMBL" id="CAUYUJ010015271">
    <property type="protein sequence ID" value="CAK0851758.1"/>
    <property type="molecule type" value="Genomic_DNA"/>
</dbReference>
<evidence type="ECO:0000256" key="1">
    <source>
        <dbReference type="SAM" id="MobiDB-lite"/>
    </source>
</evidence>
<keyword evidence="3" id="KW-1185">Reference proteome</keyword>
<comment type="caution">
    <text evidence="2">The sequence shown here is derived from an EMBL/GenBank/DDBJ whole genome shotgun (WGS) entry which is preliminary data.</text>
</comment>
<evidence type="ECO:0000313" key="3">
    <source>
        <dbReference type="Proteomes" id="UP001189429"/>
    </source>
</evidence>
<organism evidence="2 3">
    <name type="scientific">Prorocentrum cordatum</name>
    <dbReference type="NCBI Taxonomy" id="2364126"/>
    <lineage>
        <taxon>Eukaryota</taxon>
        <taxon>Sar</taxon>
        <taxon>Alveolata</taxon>
        <taxon>Dinophyceae</taxon>
        <taxon>Prorocentrales</taxon>
        <taxon>Prorocentraceae</taxon>
        <taxon>Prorocentrum</taxon>
    </lineage>
</organism>
<dbReference type="Proteomes" id="UP001189429">
    <property type="component" value="Unassembled WGS sequence"/>
</dbReference>
<sequence length="113" mass="12314">MPGTSANLLRPISQDSEVGLDVSTCQQIDLGGLCPAWAQRFLTRFAVSRAIQWGEQIRSQCRLLEEARQGVPRAGPAAVPPPVEESARAAESVDRLERSRSRDQEPMSGEEGP</sequence>
<proteinExistence type="predicted"/>
<name>A0ABN9TZG6_9DINO</name>
<protein>
    <submittedName>
        <fullName evidence="2">Uncharacterized protein</fullName>
    </submittedName>
</protein>
<evidence type="ECO:0000313" key="2">
    <source>
        <dbReference type="EMBL" id="CAK0851758.1"/>
    </source>
</evidence>
<feature type="region of interest" description="Disordered" evidence="1">
    <location>
        <begin position="69"/>
        <end position="113"/>
    </location>
</feature>
<feature type="compositionally biased region" description="Basic and acidic residues" evidence="1">
    <location>
        <begin position="85"/>
        <end position="105"/>
    </location>
</feature>